<feature type="non-terminal residue" evidence="2">
    <location>
        <position position="1"/>
    </location>
</feature>
<reference evidence="2" key="1">
    <citation type="journal article" date="2015" name="Nature">
        <title>Complex archaea that bridge the gap between prokaryotes and eukaryotes.</title>
        <authorList>
            <person name="Spang A."/>
            <person name="Saw J.H."/>
            <person name="Jorgensen S.L."/>
            <person name="Zaremba-Niedzwiedzka K."/>
            <person name="Martijn J."/>
            <person name="Lind A.E."/>
            <person name="van Eijk R."/>
            <person name="Schleper C."/>
            <person name="Guy L."/>
            <person name="Ettema T.J."/>
        </authorList>
    </citation>
    <scope>NUCLEOTIDE SEQUENCE</scope>
</reference>
<feature type="domain" description="AAA+ ATPase" evidence="1">
    <location>
        <begin position="13"/>
        <end position="191"/>
    </location>
</feature>
<protein>
    <recommendedName>
        <fullName evidence="1">AAA+ ATPase domain-containing protein</fullName>
    </recommendedName>
</protein>
<dbReference type="EMBL" id="LAZR01007868">
    <property type="protein sequence ID" value="KKM82407.1"/>
    <property type="molecule type" value="Genomic_DNA"/>
</dbReference>
<organism evidence="2">
    <name type="scientific">marine sediment metagenome</name>
    <dbReference type="NCBI Taxonomy" id="412755"/>
    <lineage>
        <taxon>unclassified sequences</taxon>
        <taxon>metagenomes</taxon>
        <taxon>ecological metagenomes</taxon>
    </lineage>
</organism>
<dbReference type="SUPFAM" id="SSF52540">
    <property type="entry name" value="P-loop containing nucleoside triphosphate hydrolases"/>
    <property type="match status" value="1"/>
</dbReference>
<dbReference type="Pfam" id="PF13481">
    <property type="entry name" value="AAA_25"/>
    <property type="match status" value="1"/>
</dbReference>
<evidence type="ECO:0000313" key="2">
    <source>
        <dbReference type="EMBL" id="KKM82407.1"/>
    </source>
</evidence>
<dbReference type="AlphaFoldDB" id="A0A0F9NM64"/>
<dbReference type="Gene3D" id="3.40.50.300">
    <property type="entry name" value="P-loop containing nucleotide triphosphate hydrolases"/>
    <property type="match status" value="1"/>
</dbReference>
<dbReference type="InterPro" id="IPR027417">
    <property type="entry name" value="P-loop_NTPase"/>
</dbReference>
<accession>A0A0F9NM64</accession>
<dbReference type="InterPro" id="IPR003593">
    <property type="entry name" value="AAA+_ATPase"/>
</dbReference>
<proteinExistence type="predicted"/>
<gene>
    <name evidence="2" type="ORF">LCGC14_1319970</name>
</gene>
<dbReference type="SMART" id="SM00382">
    <property type="entry name" value="AAA"/>
    <property type="match status" value="1"/>
</dbReference>
<sequence>LNRPFLVKGLLLEGQVGMIAGEPNLGKSAIMSCIASHVAMGRDMGDMKVNRAAVLYVAAEDPEGILERAYPFMKSAPEGAAAFEVLDKVPDLTDPRQVEMFVSFAQKFQHFHDSERLLIVFDTLNLSIGDADENSARDMSKVFKHAQFIAKTTGAHVLFIHHVGTSDKGRPRGSSAMTATLDTLLTLVKAEDGAGDAAMLLQKKQKRIRKGRSLAFRIEAFNAGVDEDGEAFTVPMAVPFKHDNSLAISETTSKQPAKNVLSSGPRISEVFRLMKSLAKHTPEQWFSQKEIAGLVGGPFNDIRDNQDTFRKALSRSLGSLVKAHNG</sequence>
<name>A0A0F9NM64_9ZZZZ</name>
<evidence type="ECO:0000259" key="1">
    <source>
        <dbReference type="SMART" id="SM00382"/>
    </source>
</evidence>
<comment type="caution">
    <text evidence="2">The sequence shown here is derived from an EMBL/GenBank/DDBJ whole genome shotgun (WGS) entry which is preliminary data.</text>
</comment>